<dbReference type="Proteomes" id="UP001597260">
    <property type="component" value="Unassembled WGS sequence"/>
</dbReference>
<dbReference type="Pfam" id="PF13560">
    <property type="entry name" value="HTH_31"/>
    <property type="match status" value="1"/>
</dbReference>
<protein>
    <submittedName>
        <fullName evidence="2">Helix-turn-helix domain-containing protein</fullName>
    </submittedName>
</protein>
<accession>A0ABW3YLR1</accession>
<dbReference type="InterPro" id="IPR010982">
    <property type="entry name" value="Lambda_DNA-bd_dom_sf"/>
</dbReference>
<evidence type="ECO:0000259" key="1">
    <source>
        <dbReference type="PROSITE" id="PS50943"/>
    </source>
</evidence>
<name>A0ABW3YLR1_9ACTN</name>
<dbReference type="SMART" id="SM00530">
    <property type="entry name" value="HTH_XRE"/>
    <property type="match status" value="1"/>
</dbReference>
<organism evidence="2 3">
    <name type="scientific">Micromonospora sonneratiae</name>
    <dbReference type="NCBI Taxonomy" id="1184706"/>
    <lineage>
        <taxon>Bacteria</taxon>
        <taxon>Bacillati</taxon>
        <taxon>Actinomycetota</taxon>
        <taxon>Actinomycetes</taxon>
        <taxon>Micromonosporales</taxon>
        <taxon>Micromonosporaceae</taxon>
        <taxon>Micromonospora</taxon>
    </lineage>
</organism>
<dbReference type="SUPFAM" id="SSF47413">
    <property type="entry name" value="lambda repressor-like DNA-binding domains"/>
    <property type="match status" value="1"/>
</dbReference>
<sequence>MCRRDATRNGDIPVTTDQEATLVVSKRITAEQVAEACRDLGRQLAAWRRAAGLTQAEFGPQIGYSRSAVANVETGRERAPLGFWQSADRALSTRGALQAAYRQLADLENRYRTQVAYERDQARVAKIATLRQPEVPGTDAWMGASIRVEDPQLGQAQPIVAIQEACEFVGIAGCSEGRPPVEEPQLRLVPEAQTSAEGCRDRHDAVTLTIMSGGQTQSFRMRRRVLLELAASVAAAPMVSAMGTLAPSNIDPALVDHFATLRALLVQADNRLGGLSVLPTVKHQVELISQIRREARGSLRDSLLSTEARWSEFASWLSDDLGDSDAAARWLDRAASMAQEAQDHELYAFILGRAAQRAVGTGDEDRVVGLARTAARIPGAPVLVQAFAAVQEAQGSAADGDTVTFQTAMHRARTLISEATDTDAGDTLGAFCTSPYLNAHEGEGWLRLNKPSKAVSCFTTAVNEWPESYRRERGMYLSRTAHAYLAASEPDQAAHAAGEALALAAATGSARIRRNALALGPKLAPFRGRSSVKSLLEQMAGAW</sequence>
<evidence type="ECO:0000313" key="2">
    <source>
        <dbReference type="EMBL" id="MFD1325426.1"/>
    </source>
</evidence>
<evidence type="ECO:0000313" key="3">
    <source>
        <dbReference type="Proteomes" id="UP001597260"/>
    </source>
</evidence>
<keyword evidence="3" id="KW-1185">Reference proteome</keyword>
<dbReference type="RefSeq" id="WP_377577778.1">
    <property type="nucleotide sequence ID" value="NZ_JBHTMP010000078.1"/>
</dbReference>
<dbReference type="SUPFAM" id="SSF48452">
    <property type="entry name" value="TPR-like"/>
    <property type="match status" value="1"/>
</dbReference>
<dbReference type="Gene3D" id="1.10.260.40">
    <property type="entry name" value="lambda repressor-like DNA-binding domains"/>
    <property type="match status" value="1"/>
</dbReference>
<dbReference type="InterPro" id="IPR001387">
    <property type="entry name" value="Cro/C1-type_HTH"/>
</dbReference>
<gene>
    <name evidence="2" type="ORF">ACFQ4H_30515</name>
</gene>
<dbReference type="PROSITE" id="PS50943">
    <property type="entry name" value="HTH_CROC1"/>
    <property type="match status" value="1"/>
</dbReference>
<dbReference type="InterPro" id="IPR011990">
    <property type="entry name" value="TPR-like_helical_dom_sf"/>
</dbReference>
<comment type="caution">
    <text evidence="2">The sequence shown here is derived from an EMBL/GenBank/DDBJ whole genome shotgun (WGS) entry which is preliminary data.</text>
</comment>
<reference evidence="3" key="1">
    <citation type="journal article" date="2019" name="Int. J. Syst. Evol. Microbiol.">
        <title>The Global Catalogue of Microorganisms (GCM) 10K type strain sequencing project: providing services to taxonomists for standard genome sequencing and annotation.</title>
        <authorList>
            <consortium name="The Broad Institute Genomics Platform"/>
            <consortium name="The Broad Institute Genome Sequencing Center for Infectious Disease"/>
            <person name="Wu L."/>
            <person name="Ma J."/>
        </authorList>
    </citation>
    <scope>NUCLEOTIDE SEQUENCE [LARGE SCALE GENOMIC DNA]</scope>
    <source>
        <strain evidence="3">JCM 31037</strain>
    </source>
</reference>
<proteinExistence type="predicted"/>
<dbReference type="CDD" id="cd00093">
    <property type="entry name" value="HTH_XRE"/>
    <property type="match status" value="1"/>
</dbReference>
<feature type="domain" description="HTH cro/C1-type" evidence="1">
    <location>
        <begin position="44"/>
        <end position="76"/>
    </location>
</feature>
<dbReference type="EMBL" id="JBHTMP010000078">
    <property type="protein sequence ID" value="MFD1325426.1"/>
    <property type="molecule type" value="Genomic_DNA"/>
</dbReference>